<feature type="region of interest" description="Disordered" evidence="2">
    <location>
        <begin position="140"/>
        <end position="373"/>
    </location>
</feature>
<feature type="region of interest" description="Disordered" evidence="2">
    <location>
        <begin position="531"/>
        <end position="553"/>
    </location>
</feature>
<feature type="compositionally biased region" description="Low complexity" evidence="2">
    <location>
        <begin position="221"/>
        <end position="231"/>
    </location>
</feature>
<comment type="caution">
    <text evidence="3">The sequence shown here is derived from an EMBL/GenBank/DDBJ whole genome shotgun (WGS) entry which is preliminary data.</text>
</comment>
<keyword evidence="4" id="KW-1185">Reference proteome</keyword>
<reference evidence="3 4" key="1">
    <citation type="submission" date="2020-07" db="EMBL/GenBank/DDBJ databases">
        <title>Comparative genomics of pyrophilous fungi reveals a link between fire events and developmental genes.</title>
        <authorList>
            <consortium name="DOE Joint Genome Institute"/>
            <person name="Steindorff A.S."/>
            <person name="Carver A."/>
            <person name="Calhoun S."/>
            <person name="Stillman K."/>
            <person name="Liu H."/>
            <person name="Lipzen A."/>
            <person name="Pangilinan J."/>
            <person name="Labutti K."/>
            <person name="Bruns T.D."/>
            <person name="Grigoriev I.V."/>
        </authorList>
    </citation>
    <scope>NUCLEOTIDE SEQUENCE [LARGE SCALE GENOMIC DNA]</scope>
    <source>
        <strain evidence="3 4">CBS 144469</strain>
    </source>
</reference>
<sequence>MTSVDASFPPTLLEAHKPLLERFAHLNFTKAFGDHDLPSSLEDANALILFVQAYVECLEEERKTLAGQKKRKATIVVKVLQRNLEALNSRHAILLADSLPSAPPSVEGDATLTSTAVAVGPLAAPSGENDVTLRAPIVDSAPTAASPPPPPSAAAAPLVDSAQTTTASPPPAPLVDSAPTAPTPPPPAPLVDSTPTTPAPPPPAPLVDSAPTAPAPPPPASAAAPLVDSAPGDASHVPGVAADPPQKRPAGDVDGQPAQKRARSVAVDQVSNSVLTPPADPDVTMAPPDPHTNIEDQESELRAASDVEERMAIAQGNPNLFAVPDSESEADAEGEADAVGEVDAEGEADAEGDSDPEIIDDGPQGNDQPVVDQPVDDRMVTQVETEILEVEDVETGTVTFEEVPKRQYKHMAKYWSGLTPNAQKGLLEKGENDQTNLKRFNLPFSDQVRCWICREASYMAEEACQDKRVAASCLINTKGQTSCVFHVAHPPSTKHDNNARKDAKIRVTGVPFVPQKLPKNAVPMLLPMVHLSPTPEDKPTKGTKRNVRDPVDRNPNFTLDRVLDFFPLSPNGETRVLHCGCALDTALMDFYIFKKIYITSTSKHREELYGRGMAPRDREVTFAYVQSLGIRPDDSPWADSGNGKELSAISRLKRAKADIENRIEELAVEEYERAAEGAEAAKAAALKTLEDAYVDNGQKRIDTRVLLFQEFSESDEADDESYVDSDHSFFSDTDNPSESSFDEFEDGSIDSDF</sequence>
<feature type="coiled-coil region" evidence="1">
    <location>
        <begin position="649"/>
        <end position="688"/>
    </location>
</feature>
<dbReference type="Proteomes" id="UP000521943">
    <property type="component" value="Unassembled WGS sequence"/>
</dbReference>
<proteinExistence type="predicted"/>
<feature type="compositionally biased region" description="Low complexity" evidence="2">
    <location>
        <begin position="363"/>
        <end position="373"/>
    </location>
</feature>
<evidence type="ECO:0000313" key="4">
    <source>
        <dbReference type="Proteomes" id="UP000521943"/>
    </source>
</evidence>
<feature type="compositionally biased region" description="Basic and acidic residues" evidence="2">
    <location>
        <begin position="535"/>
        <end position="552"/>
    </location>
</feature>
<feature type="compositionally biased region" description="Acidic residues" evidence="2">
    <location>
        <begin position="326"/>
        <end position="360"/>
    </location>
</feature>
<feature type="compositionally biased region" description="Acidic residues" evidence="2">
    <location>
        <begin position="740"/>
        <end position="753"/>
    </location>
</feature>
<protein>
    <submittedName>
        <fullName evidence="3">Uncharacterized protein</fullName>
    </submittedName>
</protein>
<keyword evidence="1" id="KW-0175">Coiled coil</keyword>
<gene>
    <name evidence="3" type="ORF">DFP72DRAFT_1072817</name>
</gene>
<organism evidence="3 4">
    <name type="scientific">Ephemerocybe angulata</name>
    <dbReference type="NCBI Taxonomy" id="980116"/>
    <lineage>
        <taxon>Eukaryota</taxon>
        <taxon>Fungi</taxon>
        <taxon>Dikarya</taxon>
        <taxon>Basidiomycota</taxon>
        <taxon>Agaricomycotina</taxon>
        <taxon>Agaricomycetes</taxon>
        <taxon>Agaricomycetidae</taxon>
        <taxon>Agaricales</taxon>
        <taxon>Agaricineae</taxon>
        <taxon>Psathyrellaceae</taxon>
        <taxon>Ephemerocybe</taxon>
    </lineage>
</organism>
<accession>A0A8H6HNL0</accession>
<evidence type="ECO:0000256" key="2">
    <source>
        <dbReference type="SAM" id="MobiDB-lite"/>
    </source>
</evidence>
<feature type="compositionally biased region" description="Low complexity" evidence="2">
    <location>
        <begin position="153"/>
        <end position="167"/>
    </location>
</feature>
<feature type="coiled-coil region" evidence="1">
    <location>
        <begin position="70"/>
        <end position="97"/>
    </location>
</feature>
<feature type="region of interest" description="Disordered" evidence="2">
    <location>
        <begin position="714"/>
        <end position="753"/>
    </location>
</feature>
<dbReference type="OrthoDB" id="3062477at2759"/>
<evidence type="ECO:0000256" key="1">
    <source>
        <dbReference type="SAM" id="Coils"/>
    </source>
</evidence>
<dbReference type="EMBL" id="JACGCI010000060">
    <property type="protein sequence ID" value="KAF6749909.1"/>
    <property type="molecule type" value="Genomic_DNA"/>
</dbReference>
<name>A0A8H6HNL0_9AGAR</name>
<feature type="compositionally biased region" description="Acidic residues" evidence="2">
    <location>
        <begin position="714"/>
        <end position="723"/>
    </location>
</feature>
<evidence type="ECO:0000313" key="3">
    <source>
        <dbReference type="EMBL" id="KAF6749909.1"/>
    </source>
</evidence>
<feature type="compositionally biased region" description="Basic and acidic residues" evidence="2">
    <location>
        <begin position="299"/>
        <end position="311"/>
    </location>
</feature>
<dbReference type="AlphaFoldDB" id="A0A8H6HNL0"/>